<feature type="region of interest" description="Disordered" evidence="1">
    <location>
        <begin position="43"/>
        <end position="64"/>
    </location>
</feature>
<dbReference type="Proteomes" id="UP000326340">
    <property type="component" value="Unassembled WGS sequence"/>
</dbReference>
<keyword evidence="3" id="KW-1185">Reference proteome</keyword>
<protein>
    <submittedName>
        <fullName evidence="2">Uncharacterized protein</fullName>
    </submittedName>
</protein>
<evidence type="ECO:0000313" key="2">
    <source>
        <dbReference type="EMBL" id="TQN70117.1"/>
    </source>
</evidence>
<name>A0A5Q4BUG2_9PEZI</name>
<evidence type="ECO:0000256" key="1">
    <source>
        <dbReference type="SAM" id="MobiDB-lite"/>
    </source>
</evidence>
<evidence type="ECO:0000313" key="3">
    <source>
        <dbReference type="Proteomes" id="UP000326340"/>
    </source>
</evidence>
<feature type="non-terminal residue" evidence="2">
    <location>
        <position position="1"/>
    </location>
</feature>
<feature type="non-terminal residue" evidence="2">
    <location>
        <position position="140"/>
    </location>
</feature>
<organism evidence="2 3">
    <name type="scientific">Colletotrichum shisoi</name>
    <dbReference type="NCBI Taxonomy" id="2078593"/>
    <lineage>
        <taxon>Eukaryota</taxon>
        <taxon>Fungi</taxon>
        <taxon>Dikarya</taxon>
        <taxon>Ascomycota</taxon>
        <taxon>Pezizomycotina</taxon>
        <taxon>Sordariomycetes</taxon>
        <taxon>Hypocreomycetidae</taxon>
        <taxon>Glomerellales</taxon>
        <taxon>Glomerellaceae</taxon>
        <taxon>Colletotrichum</taxon>
        <taxon>Colletotrichum destructivum species complex</taxon>
    </lineage>
</organism>
<gene>
    <name evidence="2" type="ORF">CSHISOI_05331</name>
</gene>
<comment type="caution">
    <text evidence="2">The sequence shown here is derived from an EMBL/GenBank/DDBJ whole genome shotgun (WGS) entry which is preliminary data.</text>
</comment>
<proteinExistence type="predicted"/>
<sequence length="140" mass="15578">NHVSFSTTSQEATSCLDSTVTATSATSLVARSRYRSNMITTRTQQHMGGGWPTSAITKDSSRRRYRRGNESQLASLVPELSPRVWNGAYEGQFSAISPRHGWDLEMKSRSLSRGSRDTWHVDLEMSPPLVESQPGLGFRC</sequence>
<accession>A0A5Q4BUG2</accession>
<dbReference type="AlphaFoldDB" id="A0A5Q4BUG2"/>
<reference evidence="2 3" key="1">
    <citation type="journal article" date="2019" name="Sci. Rep.">
        <title>Colletotrichum shisoi sp. nov., an anthracnose pathogen of Perilla frutescens in Japan: molecular phylogenetic, morphological and genomic evidence.</title>
        <authorList>
            <person name="Gan P."/>
            <person name="Tsushima A."/>
            <person name="Hiroyama R."/>
            <person name="Narusaka M."/>
            <person name="Takano Y."/>
            <person name="Narusaka Y."/>
            <person name="Kawaradani M."/>
            <person name="Damm U."/>
            <person name="Shirasu K."/>
        </authorList>
    </citation>
    <scope>NUCLEOTIDE SEQUENCE [LARGE SCALE GENOMIC DNA]</scope>
    <source>
        <strain evidence="2 3">PG-2018a</strain>
    </source>
</reference>
<dbReference type="EMBL" id="PUHP01000426">
    <property type="protein sequence ID" value="TQN70117.1"/>
    <property type="molecule type" value="Genomic_DNA"/>
</dbReference>